<dbReference type="STRING" id="453.Lfee_0292"/>
<protein>
    <submittedName>
        <fullName evidence="1">Uncharacterized protein</fullName>
    </submittedName>
</protein>
<dbReference type="EMBL" id="UGNY01000001">
    <property type="protein sequence ID" value="STX36979.1"/>
    <property type="molecule type" value="Genomic_DNA"/>
</dbReference>
<evidence type="ECO:0000313" key="2">
    <source>
        <dbReference type="EMBL" id="SPX61475.1"/>
    </source>
</evidence>
<dbReference type="EMBL" id="UASS01000022">
    <property type="protein sequence ID" value="SPX61475.1"/>
    <property type="molecule type" value="Genomic_DNA"/>
</dbReference>
<evidence type="ECO:0000313" key="3">
    <source>
        <dbReference type="EMBL" id="STX36979.1"/>
    </source>
</evidence>
<dbReference type="PATRIC" id="fig|453.4.peg.318"/>
<evidence type="ECO:0000313" key="4">
    <source>
        <dbReference type="Proteomes" id="UP000054698"/>
    </source>
</evidence>
<dbReference type="RefSeq" id="WP_058443515.1">
    <property type="nucleotide sequence ID" value="NZ_CAAAHT010000009.1"/>
</dbReference>
<accession>A0A0W0U788</accession>
<evidence type="ECO:0000313" key="1">
    <source>
        <dbReference type="EMBL" id="KTD03891.1"/>
    </source>
</evidence>
<dbReference type="Proteomes" id="UP000254033">
    <property type="component" value="Unassembled WGS sequence"/>
</dbReference>
<name>A0A0W0U788_9GAMM</name>
<dbReference type="AlphaFoldDB" id="A0A0W0U788"/>
<evidence type="ECO:0000313" key="6">
    <source>
        <dbReference type="Proteomes" id="UP000254033"/>
    </source>
</evidence>
<evidence type="ECO:0000313" key="5">
    <source>
        <dbReference type="Proteomes" id="UP000251942"/>
    </source>
</evidence>
<reference evidence="5 6" key="2">
    <citation type="submission" date="2018-06" db="EMBL/GenBank/DDBJ databases">
        <authorList>
            <consortium name="Pathogen Informatics"/>
            <person name="Doyle S."/>
        </authorList>
    </citation>
    <scope>NUCLEOTIDE SEQUENCE [LARGE SCALE GENOMIC DNA]</scope>
    <source>
        <strain evidence="3 6">NCTC11978</strain>
        <strain evidence="2 5">NCTC12022</strain>
    </source>
</reference>
<sequence>MQIQPVQPVAVKLKCGHAQASCWLIELGESEMQLTSTDYLDKESPVVFNADFFRGEAIITNISFHRYRFTYTLTINFIQFQPGLLINTKL</sequence>
<proteinExistence type="predicted"/>
<dbReference type="OrthoDB" id="5648646at2"/>
<gene>
    <name evidence="1" type="ORF">Lfee_0292</name>
    <name evidence="3" type="ORF">NCTC11978_00127</name>
    <name evidence="2" type="ORF">NCTC12022_02215</name>
</gene>
<dbReference type="Proteomes" id="UP000251942">
    <property type="component" value="Unassembled WGS sequence"/>
</dbReference>
<dbReference type="EMBL" id="LNYB01000012">
    <property type="protein sequence ID" value="KTD03891.1"/>
    <property type="molecule type" value="Genomic_DNA"/>
</dbReference>
<keyword evidence="4" id="KW-1185">Reference proteome</keyword>
<organism evidence="1 4">
    <name type="scientific">Legionella feeleii</name>
    <dbReference type="NCBI Taxonomy" id="453"/>
    <lineage>
        <taxon>Bacteria</taxon>
        <taxon>Pseudomonadati</taxon>
        <taxon>Pseudomonadota</taxon>
        <taxon>Gammaproteobacteria</taxon>
        <taxon>Legionellales</taxon>
        <taxon>Legionellaceae</taxon>
        <taxon>Legionella</taxon>
    </lineage>
</organism>
<reference evidence="1 4" key="1">
    <citation type="submission" date="2015-11" db="EMBL/GenBank/DDBJ databases">
        <title>Genomic analysis of 38 Legionella species identifies large and diverse effector repertoires.</title>
        <authorList>
            <person name="Burstein D."/>
            <person name="Amaro F."/>
            <person name="Zusman T."/>
            <person name="Lifshitz Z."/>
            <person name="Cohen O."/>
            <person name="Gilbert J.A."/>
            <person name="Pupko T."/>
            <person name="Shuman H.A."/>
            <person name="Segal G."/>
        </authorList>
    </citation>
    <scope>NUCLEOTIDE SEQUENCE [LARGE SCALE GENOMIC DNA]</scope>
    <source>
        <strain evidence="1 4">WO-44C</strain>
    </source>
</reference>
<dbReference type="Proteomes" id="UP000054698">
    <property type="component" value="Unassembled WGS sequence"/>
</dbReference>